<dbReference type="PROSITE" id="PS50089">
    <property type="entry name" value="ZF_RING_2"/>
    <property type="match status" value="1"/>
</dbReference>
<evidence type="ECO:0000259" key="3">
    <source>
        <dbReference type="PROSITE" id="PS50089"/>
    </source>
</evidence>
<keyword evidence="1" id="KW-0862">Zinc</keyword>
<organism evidence="5 6">
    <name type="scientific">Tremella mesenterica</name>
    <name type="common">Jelly fungus</name>
    <dbReference type="NCBI Taxonomy" id="5217"/>
    <lineage>
        <taxon>Eukaryota</taxon>
        <taxon>Fungi</taxon>
        <taxon>Dikarya</taxon>
        <taxon>Basidiomycota</taxon>
        <taxon>Agaricomycotina</taxon>
        <taxon>Tremellomycetes</taxon>
        <taxon>Tremellales</taxon>
        <taxon>Tremellaceae</taxon>
        <taxon>Tremella</taxon>
    </lineage>
</organism>
<protein>
    <submittedName>
        <fullName evidence="5">Uncharacterized protein</fullName>
    </submittedName>
</protein>
<dbReference type="InterPro" id="IPR039903">
    <property type="entry name" value="Zswim2"/>
</dbReference>
<proteinExistence type="predicted"/>
<evidence type="ECO:0000313" key="6">
    <source>
        <dbReference type="Proteomes" id="UP000289152"/>
    </source>
</evidence>
<dbReference type="GO" id="GO:0008270">
    <property type="term" value="F:zinc ion binding"/>
    <property type="evidence" value="ECO:0007669"/>
    <property type="project" value="UniProtKB-KW"/>
</dbReference>
<dbReference type="InterPro" id="IPR007527">
    <property type="entry name" value="Znf_SWIM"/>
</dbReference>
<sequence>MPGRSGSSQPPLAGPVPTRCSTRRTLKANPEIDSANVTAVQPAVTSQANRSSKKRASRATEDLISDRALERANAPKRRKATHTHAGSTQTDAAMATSTAVAPKLAPLTSPPPQPAVSRAPSCPGPSQNTPPLPTGPLMKMHKCCSTSVPQLASEDHKPLVSPPQTKEKRAAVQKSHVPAHGMFCKIAVDEVDPKFLVDRQKLDEHSEAFKVLGSTGNVYTVIIGFLQQCDCPDSAKGNTPCKHILFVFLKVLKVPENSYHWYQRGLVASELEVIFSAAPPAPNGSVMVPATVRNKYLEATGDHSRMEEGSSQVDKIIETAPVVRKIQSVGEDCPVCYEEMTEEDDKSGKLVYDEATAGCGKGLHQECFKMWAATAKAKGDIVTCVWCRTPWVEQFIAGTGDKGKGVARSVLGYVNMADVVGMSRERDTSSYYQGPISGERMSAWAYRYADD</sequence>
<dbReference type="PANTHER" id="PTHR21540:SF0">
    <property type="entry name" value="PHD FAMILY PROTEIN"/>
    <property type="match status" value="1"/>
</dbReference>
<dbReference type="Proteomes" id="UP000289152">
    <property type="component" value="Unassembled WGS sequence"/>
</dbReference>
<feature type="compositionally biased region" description="Polar residues" evidence="2">
    <location>
        <begin position="84"/>
        <end position="99"/>
    </location>
</feature>
<evidence type="ECO:0000256" key="1">
    <source>
        <dbReference type="PROSITE-ProRule" id="PRU00175"/>
    </source>
</evidence>
<dbReference type="STRING" id="5217.A0A4Q1BNN8"/>
<dbReference type="GO" id="GO:0061630">
    <property type="term" value="F:ubiquitin protein ligase activity"/>
    <property type="evidence" value="ECO:0007669"/>
    <property type="project" value="InterPro"/>
</dbReference>
<dbReference type="EMBL" id="SDIL01000030">
    <property type="protein sequence ID" value="RXK39489.1"/>
    <property type="molecule type" value="Genomic_DNA"/>
</dbReference>
<keyword evidence="1" id="KW-0479">Metal-binding</keyword>
<feature type="compositionally biased region" description="Polar residues" evidence="2">
    <location>
        <begin position="35"/>
        <end position="50"/>
    </location>
</feature>
<keyword evidence="1" id="KW-0863">Zinc-finger</keyword>
<feature type="domain" description="SWIM-type" evidence="4">
    <location>
        <begin position="219"/>
        <end position="252"/>
    </location>
</feature>
<keyword evidence="6" id="KW-1185">Reference proteome</keyword>
<dbReference type="PROSITE" id="PS50966">
    <property type="entry name" value="ZF_SWIM"/>
    <property type="match status" value="1"/>
</dbReference>
<dbReference type="Pfam" id="PF04434">
    <property type="entry name" value="SWIM"/>
    <property type="match status" value="1"/>
</dbReference>
<evidence type="ECO:0000259" key="4">
    <source>
        <dbReference type="PROSITE" id="PS50966"/>
    </source>
</evidence>
<dbReference type="VEuPathDB" id="FungiDB:TREMEDRAFT_62308"/>
<evidence type="ECO:0000313" key="5">
    <source>
        <dbReference type="EMBL" id="RXK39489.1"/>
    </source>
</evidence>
<dbReference type="OrthoDB" id="2122982at2759"/>
<dbReference type="PANTHER" id="PTHR21540">
    <property type="entry name" value="RING FINGER AND SWIM DOMAIN-CONTAINING PROTEIN 2"/>
    <property type="match status" value="1"/>
</dbReference>
<accession>A0A4Q1BNN8</accession>
<feature type="compositionally biased region" description="Polar residues" evidence="2">
    <location>
        <begin position="1"/>
        <end position="10"/>
    </location>
</feature>
<feature type="compositionally biased region" description="Basic and acidic residues" evidence="2">
    <location>
        <begin position="58"/>
        <end position="70"/>
    </location>
</feature>
<evidence type="ECO:0000256" key="2">
    <source>
        <dbReference type="SAM" id="MobiDB-lite"/>
    </source>
</evidence>
<feature type="region of interest" description="Disordered" evidence="2">
    <location>
        <begin position="1"/>
        <end position="138"/>
    </location>
</feature>
<dbReference type="InParanoid" id="A0A4Q1BNN8"/>
<comment type="caution">
    <text evidence="5">The sequence shown here is derived from an EMBL/GenBank/DDBJ whole genome shotgun (WGS) entry which is preliminary data.</text>
</comment>
<reference evidence="5 6" key="1">
    <citation type="submission" date="2016-06" db="EMBL/GenBank/DDBJ databases">
        <title>Evolution of pathogenesis and genome organization in the Tremellales.</title>
        <authorList>
            <person name="Cuomo C."/>
            <person name="Litvintseva A."/>
            <person name="Heitman J."/>
            <person name="Chen Y."/>
            <person name="Sun S."/>
            <person name="Springer D."/>
            <person name="Dromer F."/>
            <person name="Young S."/>
            <person name="Zeng Q."/>
            <person name="Chapman S."/>
            <person name="Gujja S."/>
            <person name="Saif S."/>
            <person name="Birren B."/>
        </authorList>
    </citation>
    <scope>NUCLEOTIDE SEQUENCE [LARGE SCALE GENOMIC DNA]</scope>
    <source>
        <strain evidence="5 6">ATCC 28783</strain>
    </source>
</reference>
<name>A0A4Q1BNN8_TREME</name>
<feature type="domain" description="RING-type" evidence="3">
    <location>
        <begin position="333"/>
        <end position="388"/>
    </location>
</feature>
<dbReference type="SUPFAM" id="SSF57850">
    <property type="entry name" value="RING/U-box"/>
    <property type="match status" value="1"/>
</dbReference>
<dbReference type="InterPro" id="IPR001841">
    <property type="entry name" value="Znf_RING"/>
</dbReference>
<dbReference type="InterPro" id="IPR013083">
    <property type="entry name" value="Znf_RING/FYVE/PHD"/>
</dbReference>
<dbReference type="Gene3D" id="3.30.40.10">
    <property type="entry name" value="Zinc/RING finger domain, C3HC4 (zinc finger)"/>
    <property type="match status" value="1"/>
</dbReference>
<gene>
    <name evidence="5" type="ORF">M231_03157</name>
</gene>
<dbReference type="AlphaFoldDB" id="A0A4Q1BNN8"/>